<dbReference type="PANTHER" id="PTHR21237">
    <property type="entry name" value="GRPE PROTEIN"/>
    <property type="match status" value="1"/>
</dbReference>
<protein>
    <submittedName>
        <fullName evidence="2">Nucleotide exchange factor GrpE</fullName>
    </submittedName>
</protein>
<sequence>MIDQADDDTLLDHFRQWLQEARAEAEALDVQGTGVIDPGAEVREVGLFQLIEEFTALRHELKLQTRSTRGLQEQSESILGAMQQAIDQFRSVEPRETQAAWSAGKPLAEALADLDEALERGRLEIEKGTRRLIEEPVQTVLSAFDEHYARLSWFRRRLIKSYHERTKEIVRHQGQVRREVVEALLEGYGLIQTRLRRALKSERIHAIECLNRPVDPELMTVVEVVEDPDRPPGVVVSELRRGYTWQGRLLRYAEVRASRLASV</sequence>
<dbReference type="GO" id="GO:0051087">
    <property type="term" value="F:protein-folding chaperone binding"/>
    <property type="evidence" value="ECO:0007669"/>
    <property type="project" value="InterPro"/>
</dbReference>
<dbReference type="PANTHER" id="PTHR21237:SF23">
    <property type="entry name" value="GRPE PROTEIN HOMOLOG, MITOCHONDRIAL"/>
    <property type="match status" value="1"/>
</dbReference>
<evidence type="ECO:0000256" key="1">
    <source>
        <dbReference type="ARBA" id="ARBA00023186"/>
    </source>
</evidence>
<accession>A0AAU7CIT4</accession>
<dbReference type="AlphaFoldDB" id="A0AAU7CIT4"/>
<dbReference type="InterPro" id="IPR009012">
    <property type="entry name" value="GrpE_head"/>
</dbReference>
<evidence type="ECO:0000313" key="2">
    <source>
        <dbReference type="EMBL" id="XBH05378.1"/>
    </source>
</evidence>
<dbReference type="Pfam" id="PF01025">
    <property type="entry name" value="GrpE"/>
    <property type="match status" value="1"/>
</dbReference>
<dbReference type="GO" id="GO:0006457">
    <property type="term" value="P:protein folding"/>
    <property type="evidence" value="ECO:0007669"/>
    <property type="project" value="InterPro"/>
</dbReference>
<name>A0AAU7CIT4_9BACT</name>
<dbReference type="GO" id="GO:0042803">
    <property type="term" value="F:protein homodimerization activity"/>
    <property type="evidence" value="ECO:0007669"/>
    <property type="project" value="InterPro"/>
</dbReference>
<proteinExistence type="predicted"/>
<dbReference type="RefSeq" id="WP_406698195.1">
    <property type="nucleotide sequence ID" value="NZ_CP155447.1"/>
</dbReference>
<reference evidence="2" key="1">
    <citation type="submission" date="2024-05" db="EMBL/GenBank/DDBJ databases">
        <title>Planctomycetes of the genus Singulisphaera possess chitinolytic capabilities.</title>
        <authorList>
            <person name="Ivanova A."/>
        </authorList>
    </citation>
    <scope>NUCLEOTIDE SEQUENCE</scope>
    <source>
        <strain evidence="2">Ch08T</strain>
    </source>
</reference>
<dbReference type="EMBL" id="CP155447">
    <property type="protein sequence ID" value="XBH05378.1"/>
    <property type="molecule type" value="Genomic_DNA"/>
</dbReference>
<gene>
    <name evidence="2" type="primary">grpE</name>
    <name evidence="2" type="ORF">V5E97_05010</name>
</gene>
<keyword evidence="1" id="KW-0143">Chaperone</keyword>
<dbReference type="InterPro" id="IPR000740">
    <property type="entry name" value="GrpE"/>
</dbReference>
<dbReference type="Gene3D" id="2.30.22.10">
    <property type="entry name" value="Head domain of nucleotide exchange factor GrpE"/>
    <property type="match status" value="1"/>
</dbReference>
<dbReference type="SUPFAM" id="SSF51064">
    <property type="entry name" value="Head domain of nucleotide exchange factor GrpE"/>
    <property type="match status" value="1"/>
</dbReference>
<dbReference type="GO" id="GO:0051082">
    <property type="term" value="F:unfolded protein binding"/>
    <property type="evidence" value="ECO:0007669"/>
    <property type="project" value="TreeGrafter"/>
</dbReference>
<organism evidence="2">
    <name type="scientific">Singulisphaera sp. Ch08</name>
    <dbReference type="NCBI Taxonomy" id="3120278"/>
    <lineage>
        <taxon>Bacteria</taxon>
        <taxon>Pseudomonadati</taxon>
        <taxon>Planctomycetota</taxon>
        <taxon>Planctomycetia</taxon>
        <taxon>Isosphaerales</taxon>
        <taxon>Isosphaeraceae</taxon>
        <taxon>Singulisphaera</taxon>
    </lineage>
</organism>
<dbReference type="GO" id="GO:0000774">
    <property type="term" value="F:adenyl-nucleotide exchange factor activity"/>
    <property type="evidence" value="ECO:0007669"/>
    <property type="project" value="InterPro"/>
</dbReference>